<reference evidence="6" key="1">
    <citation type="submission" date="2016-09" db="EMBL/GenBank/DDBJ databases">
        <authorList>
            <person name="Gulvik C.A."/>
        </authorList>
    </citation>
    <scope>NUCLEOTIDE SEQUENCE [LARGE SCALE GENOMIC DNA]</scope>
    <source>
        <strain evidence="6">LMG 8895</strain>
    </source>
</reference>
<keyword evidence="1 3" id="KW-0732">Signal</keyword>
<evidence type="ECO:0000259" key="4">
    <source>
        <dbReference type="Pfam" id="PF00326"/>
    </source>
</evidence>
<dbReference type="InterPro" id="IPR029058">
    <property type="entry name" value="AB_hydrolase_fold"/>
</dbReference>
<protein>
    <recommendedName>
        <fullName evidence="4">Peptidase S9 prolyl oligopeptidase catalytic domain-containing protein</fullName>
    </recommendedName>
</protein>
<dbReference type="GO" id="GO:0006508">
    <property type="term" value="P:proteolysis"/>
    <property type="evidence" value="ECO:0007669"/>
    <property type="project" value="InterPro"/>
</dbReference>
<evidence type="ECO:0000313" key="5">
    <source>
        <dbReference type="EMBL" id="OEG08453.1"/>
    </source>
</evidence>
<evidence type="ECO:0000313" key="6">
    <source>
        <dbReference type="Proteomes" id="UP000095094"/>
    </source>
</evidence>
<dbReference type="SUPFAM" id="SSF53474">
    <property type="entry name" value="alpha/beta-Hydrolases"/>
    <property type="match status" value="1"/>
</dbReference>
<dbReference type="GO" id="GO:0008236">
    <property type="term" value="F:serine-type peptidase activity"/>
    <property type="evidence" value="ECO:0007669"/>
    <property type="project" value="InterPro"/>
</dbReference>
<accession>A0A1E5G6V7</accession>
<feature type="compositionally biased region" description="Low complexity" evidence="2">
    <location>
        <begin position="25"/>
        <end position="56"/>
    </location>
</feature>
<dbReference type="InterPro" id="IPR050955">
    <property type="entry name" value="Plant_Biomass_Hydrol_Est"/>
</dbReference>
<dbReference type="InterPro" id="IPR001375">
    <property type="entry name" value="Peptidase_S9_cat"/>
</dbReference>
<evidence type="ECO:0000256" key="3">
    <source>
        <dbReference type="SAM" id="SignalP"/>
    </source>
</evidence>
<dbReference type="PANTHER" id="PTHR43037:SF1">
    <property type="entry name" value="BLL1128 PROTEIN"/>
    <property type="match status" value="1"/>
</dbReference>
<organism evidence="5 6">
    <name type="scientific">Enterococcus termitis</name>
    <dbReference type="NCBI Taxonomy" id="332950"/>
    <lineage>
        <taxon>Bacteria</taxon>
        <taxon>Bacillati</taxon>
        <taxon>Bacillota</taxon>
        <taxon>Bacilli</taxon>
        <taxon>Lactobacillales</taxon>
        <taxon>Enterococcaceae</taxon>
        <taxon>Enterococcus</taxon>
    </lineage>
</organism>
<feature type="domain" description="Peptidase S9 prolyl oligopeptidase catalytic" evidence="4">
    <location>
        <begin position="165"/>
        <end position="235"/>
    </location>
</feature>
<gene>
    <name evidence="5" type="ORF">BCR25_13660</name>
</gene>
<evidence type="ECO:0000256" key="2">
    <source>
        <dbReference type="SAM" id="MobiDB-lite"/>
    </source>
</evidence>
<dbReference type="PROSITE" id="PS51257">
    <property type="entry name" value="PROKAR_LIPOPROTEIN"/>
    <property type="match status" value="1"/>
</dbReference>
<name>A0A1E5G6V7_9ENTE</name>
<feature type="region of interest" description="Disordered" evidence="2">
    <location>
        <begin position="25"/>
        <end position="67"/>
    </location>
</feature>
<proteinExistence type="predicted"/>
<dbReference type="RefSeq" id="WP_069665290.1">
    <property type="nucleotide sequence ID" value="NZ_JBHUJJ010000001.1"/>
</dbReference>
<dbReference type="Gene3D" id="3.40.50.1820">
    <property type="entry name" value="alpha/beta hydrolase"/>
    <property type="match status" value="1"/>
</dbReference>
<dbReference type="EMBL" id="MIJY01000047">
    <property type="protein sequence ID" value="OEG08453.1"/>
    <property type="molecule type" value="Genomic_DNA"/>
</dbReference>
<sequence>MQKTRLLMIIGPLLLTLGACNSTNNGTTDSSSTSSSINETNSSELTTTSSSTFTKTDTNDPTEDPELSEVLSEVESKFQQLTYEDPDTGITLTYNLYVPENYDENTAYPMISFIHDDSVTGGGADAALTQGYGGTIWATDTEQAKHASFVLVPYFETSTIAGGMGQSGSEVVEDQVQTYYDLLQELQKEYTIDSDRLYQTGQSMGGMTSFYLNSQYADLFAATLYVSSQWDVDQLKALENQTFFYIVAGGDSQATAGQTDLMNLFDEDGISYSSAEWDATWSADEKNTAANEMIAKNTNQNFVTWTTGSVLANGGNMEHMASFDYGYTVPAVRDWLFNQSK</sequence>
<keyword evidence="6" id="KW-1185">Reference proteome</keyword>
<dbReference type="Proteomes" id="UP000095094">
    <property type="component" value="Unassembled WGS sequence"/>
</dbReference>
<feature type="chain" id="PRO_5038633234" description="Peptidase S9 prolyl oligopeptidase catalytic domain-containing protein" evidence="3">
    <location>
        <begin position="22"/>
        <end position="341"/>
    </location>
</feature>
<comment type="caution">
    <text evidence="5">The sequence shown here is derived from an EMBL/GenBank/DDBJ whole genome shotgun (WGS) entry which is preliminary data.</text>
</comment>
<evidence type="ECO:0000256" key="1">
    <source>
        <dbReference type="ARBA" id="ARBA00022729"/>
    </source>
</evidence>
<dbReference type="AlphaFoldDB" id="A0A1E5G6V7"/>
<feature type="signal peptide" evidence="3">
    <location>
        <begin position="1"/>
        <end position="21"/>
    </location>
</feature>
<dbReference type="Pfam" id="PF00326">
    <property type="entry name" value="Peptidase_S9"/>
    <property type="match status" value="1"/>
</dbReference>
<dbReference type="PANTHER" id="PTHR43037">
    <property type="entry name" value="UNNAMED PRODUCT-RELATED"/>
    <property type="match status" value="1"/>
</dbReference>
<dbReference type="OrthoDB" id="9795555at2"/>